<feature type="domain" description="UspA" evidence="2">
    <location>
        <begin position="2"/>
        <end position="142"/>
    </location>
</feature>
<organism evidence="3 4">
    <name type="scientific">Salegentibacter mishustinae</name>
    <dbReference type="NCBI Taxonomy" id="270918"/>
    <lineage>
        <taxon>Bacteria</taxon>
        <taxon>Pseudomonadati</taxon>
        <taxon>Bacteroidota</taxon>
        <taxon>Flavobacteriia</taxon>
        <taxon>Flavobacteriales</taxon>
        <taxon>Flavobacteriaceae</taxon>
        <taxon>Salegentibacter</taxon>
    </lineage>
</organism>
<protein>
    <submittedName>
        <fullName evidence="3">Universal stress protein</fullName>
    </submittedName>
</protein>
<dbReference type="OrthoDB" id="9788959at2"/>
<dbReference type="InterPro" id="IPR006016">
    <property type="entry name" value="UspA"/>
</dbReference>
<sequence length="273" mass="30987">MKIIVPIDFSQSSKIGVEYAIKVAESLNSEIIFVHAYSEGYQYAGYGAIVYPVPDNFSSYQKLYKEKMLEFLENFPRLATIKYKSMVAPGRPSDIIYQLATEEKAGLIIMGTEGAGEVEGYLAGTTSEKVSKDVPCPVLVVPEDLETFGLKRICLALDSDNLKPDRELKVLADLLKAFNARLFIFHFAKSKDEVIKEQEIKNYYEEFFNLQNISVHLFSEGKTEDKITGFLKDNAIDILALLYRKHAFIEKLTELGLRRKMIFKSEVPVLILK</sequence>
<name>A0A0Q9Z463_9FLAO</name>
<reference evidence="3" key="1">
    <citation type="submission" date="2015-10" db="EMBL/GenBank/DDBJ databases">
        <title>Draft genome sequence of Salegentibacter mishustinae KCTC 12263.</title>
        <authorList>
            <person name="Lin W."/>
            <person name="Zheng Q."/>
        </authorList>
    </citation>
    <scope>NUCLEOTIDE SEQUENCE [LARGE SCALE GENOMIC DNA]</scope>
    <source>
        <strain evidence="3">KCTC 12263</strain>
    </source>
</reference>
<dbReference type="RefSeq" id="WP_013073440.1">
    <property type="nucleotide sequence ID" value="NZ_BMWR01000005.1"/>
</dbReference>
<comment type="caution">
    <text evidence="3">The sequence shown here is derived from an EMBL/GenBank/DDBJ whole genome shotgun (WGS) entry which is preliminary data.</text>
</comment>
<evidence type="ECO:0000313" key="4">
    <source>
        <dbReference type="Proteomes" id="UP000051643"/>
    </source>
</evidence>
<dbReference type="PANTHER" id="PTHR46268:SF6">
    <property type="entry name" value="UNIVERSAL STRESS PROTEIN UP12"/>
    <property type="match status" value="1"/>
</dbReference>
<evidence type="ECO:0000256" key="1">
    <source>
        <dbReference type="ARBA" id="ARBA00008791"/>
    </source>
</evidence>
<dbReference type="Pfam" id="PF00582">
    <property type="entry name" value="Usp"/>
    <property type="match status" value="1"/>
</dbReference>
<gene>
    <name evidence="3" type="ORF">APR42_11305</name>
</gene>
<proteinExistence type="inferred from homology"/>
<dbReference type="SUPFAM" id="SSF52402">
    <property type="entry name" value="Adenine nucleotide alpha hydrolases-like"/>
    <property type="match status" value="2"/>
</dbReference>
<evidence type="ECO:0000313" key="3">
    <source>
        <dbReference type="EMBL" id="KRG27647.1"/>
    </source>
</evidence>
<dbReference type="PANTHER" id="PTHR46268">
    <property type="entry name" value="STRESS RESPONSE PROTEIN NHAX"/>
    <property type="match status" value="1"/>
</dbReference>
<evidence type="ECO:0000259" key="2">
    <source>
        <dbReference type="Pfam" id="PF00582"/>
    </source>
</evidence>
<dbReference type="InterPro" id="IPR006015">
    <property type="entry name" value="Universal_stress_UspA"/>
</dbReference>
<dbReference type="CDD" id="cd00293">
    <property type="entry name" value="USP-like"/>
    <property type="match status" value="1"/>
</dbReference>
<accession>A0A0Q9Z463</accession>
<comment type="similarity">
    <text evidence="1">Belongs to the universal stress protein A family.</text>
</comment>
<dbReference type="PRINTS" id="PR01438">
    <property type="entry name" value="UNVRSLSTRESS"/>
</dbReference>
<dbReference type="STRING" id="270918.APR42_11305"/>
<dbReference type="AlphaFoldDB" id="A0A0Q9Z463"/>
<dbReference type="Proteomes" id="UP000051643">
    <property type="component" value="Unassembled WGS sequence"/>
</dbReference>
<dbReference type="EMBL" id="LKTP01000035">
    <property type="protein sequence ID" value="KRG27647.1"/>
    <property type="molecule type" value="Genomic_DNA"/>
</dbReference>
<dbReference type="Gene3D" id="3.40.50.12370">
    <property type="match status" value="1"/>
</dbReference>
<keyword evidence="4" id="KW-1185">Reference proteome</keyword>